<keyword evidence="7" id="KW-1185">Reference proteome</keyword>
<evidence type="ECO:0000259" key="5">
    <source>
        <dbReference type="PROSITE" id="PS51184"/>
    </source>
</evidence>
<dbReference type="SMART" id="SM00558">
    <property type="entry name" value="JmjC"/>
    <property type="match status" value="1"/>
</dbReference>
<reference evidence="6 7" key="1">
    <citation type="submission" date="2020-10" db="EMBL/GenBank/DDBJ databases">
        <title>The Coptis chinensis genome and diversification of protoberbering-type alkaloids.</title>
        <authorList>
            <person name="Wang B."/>
            <person name="Shu S."/>
            <person name="Song C."/>
            <person name="Liu Y."/>
        </authorList>
    </citation>
    <scope>NUCLEOTIDE SEQUENCE [LARGE SCALE GENOMIC DNA]</scope>
    <source>
        <strain evidence="6">HL-2020</strain>
        <tissue evidence="6">Leaf</tissue>
    </source>
</reference>
<evidence type="ECO:0000313" key="7">
    <source>
        <dbReference type="Proteomes" id="UP000631114"/>
    </source>
</evidence>
<evidence type="ECO:0000256" key="3">
    <source>
        <dbReference type="ARBA" id="ARBA00022723"/>
    </source>
</evidence>
<dbReference type="OrthoDB" id="1667110at2759"/>
<dbReference type="CDD" id="cd02208">
    <property type="entry name" value="cupin_RmlC-like"/>
    <property type="match status" value="1"/>
</dbReference>
<keyword evidence="3" id="KW-0479">Metal-binding</keyword>
<comment type="caution">
    <text evidence="6">The sequence shown here is derived from an EMBL/GenBank/DDBJ whole genome shotgun (WGS) entry which is preliminary data.</text>
</comment>
<dbReference type="GO" id="GO:0046872">
    <property type="term" value="F:metal ion binding"/>
    <property type="evidence" value="ECO:0007669"/>
    <property type="project" value="UniProtKB-KW"/>
</dbReference>
<feature type="non-terminal residue" evidence="6">
    <location>
        <position position="716"/>
    </location>
</feature>
<dbReference type="GO" id="GO:0003712">
    <property type="term" value="F:transcription coregulator activity"/>
    <property type="evidence" value="ECO:0007669"/>
    <property type="project" value="TreeGrafter"/>
</dbReference>
<dbReference type="PANTHER" id="PTHR12549">
    <property type="entry name" value="JMJC DOMAIN-CONTAINING HISTONE DEMETHYLATION PROTEIN"/>
    <property type="match status" value="1"/>
</dbReference>
<proteinExistence type="inferred from homology"/>
<gene>
    <name evidence="6" type="ORF">IFM89_009632</name>
</gene>
<keyword evidence="4" id="KW-0539">Nucleus</keyword>
<organism evidence="6 7">
    <name type="scientific">Coptis chinensis</name>
    <dbReference type="NCBI Taxonomy" id="261450"/>
    <lineage>
        <taxon>Eukaryota</taxon>
        <taxon>Viridiplantae</taxon>
        <taxon>Streptophyta</taxon>
        <taxon>Embryophyta</taxon>
        <taxon>Tracheophyta</taxon>
        <taxon>Spermatophyta</taxon>
        <taxon>Magnoliopsida</taxon>
        <taxon>Ranunculales</taxon>
        <taxon>Ranunculaceae</taxon>
        <taxon>Coptidoideae</taxon>
        <taxon>Coptis</taxon>
    </lineage>
</organism>
<protein>
    <recommendedName>
        <fullName evidence="5">JmjC domain-containing protein</fullName>
    </recommendedName>
</protein>
<dbReference type="GO" id="GO:0031490">
    <property type="term" value="F:chromatin DNA binding"/>
    <property type="evidence" value="ECO:0007669"/>
    <property type="project" value="TreeGrafter"/>
</dbReference>
<sequence>VRKSTRVRVTRNVVQPVDVVGKAKKKKSVGGVIKNKNGEKKEGESNMCHQCQRNDRGDVVRCSVCPNKRYCVHCITKWYNVYSHFCQVMSSWILYPQMSHEKIAMSCPFCLGNCNCKDCLRGVGKFKGTKVNSGTDNLSKDETAKYYKYLVHLLLPILRQIDQEQVIEQEIEAKIRGKSFSETKLQKVACCDERIYCNKCQTSIFNFHRNCTNLNCTYDLCLTCSSEIRKDSTQEDGEGSHARSTSSWKVEENGRLSCPSKEMGGCDSGYLELKCIFPENWVTNLKIKAEEIAAVPSSLTDGRIERDKKNLRRAACREVSNDNYLYCPSAKDIQRGDLNHFQKHWTKGEPVVVQNVLELTPGLSWDPLVMCRALREKTNSRVLKDKHLDVTAIDCLVWREVEINISTFFRGYSDDLGGEKNLTMLKLKDWPPSNSFEEILRRHCAEFFSALPFPEYTNLKDGFLNLATRLPEQSLKPDLGPKTYIAYGKVAELREGNSVTKLHCDMSDAVNILMHTAEPKPHKSPISVPSVLRTELLESDTGDGGALWDIFRREDVPALRQFLIKHHGEFHHRPDEPVRKVIHPVHDQIFYLTLKHKRQLKEENGIEPWTFVQKLGEAVFIPAGCPHQVRNLKSCIKVAADFVSPENINECIRLAQEFRELPENHIVREDKLEAKKMIIYTIMEAVSKLDPTEKFELPIEKLEKDQRTQSESGEVF</sequence>
<dbReference type="AlphaFoldDB" id="A0A835IBB3"/>
<feature type="domain" description="JmjC" evidence="5">
    <location>
        <begin position="459"/>
        <end position="659"/>
    </location>
</feature>
<dbReference type="InterPro" id="IPR045109">
    <property type="entry name" value="LSDs-like"/>
</dbReference>
<dbReference type="GO" id="GO:0000118">
    <property type="term" value="C:histone deacetylase complex"/>
    <property type="evidence" value="ECO:0007669"/>
    <property type="project" value="TreeGrafter"/>
</dbReference>
<evidence type="ECO:0000256" key="1">
    <source>
        <dbReference type="ARBA" id="ARBA00004123"/>
    </source>
</evidence>
<dbReference type="PROSITE" id="PS51184">
    <property type="entry name" value="JMJC"/>
    <property type="match status" value="1"/>
</dbReference>
<dbReference type="GO" id="GO:0000785">
    <property type="term" value="C:chromatin"/>
    <property type="evidence" value="ECO:0007669"/>
    <property type="project" value="TreeGrafter"/>
</dbReference>
<dbReference type="SUPFAM" id="SSF51197">
    <property type="entry name" value="Clavaminate synthase-like"/>
    <property type="match status" value="1"/>
</dbReference>
<evidence type="ECO:0000313" key="6">
    <source>
        <dbReference type="EMBL" id="KAF9613669.1"/>
    </source>
</evidence>
<dbReference type="Gene3D" id="2.60.120.650">
    <property type="entry name" value="Cupin"/>
    <property type="match status" value="1"/>
</dbReference>
<evidence type="ECO:0000256" key="4">
    <source>
        <dbReference type="ARBA" id="ARBA00023242"/>
    </source>
</evidence>
<dbReference type="GO" id="GO:0006357">
    <property type="term" value="P:regulation of transcription by RNA polymerase II"/>
    <property type="evidence" value="ECO:0007669"/>
    <property type="project" value="TreeGrafter"/>
</dbReference>
<accession>A0A835IBB3</accession>
<comment type="subcellular location">
    <subcellularLocation>
        <location evidence="1">Nucleus</location>
    </subcellularLocation>
</comment>
<evidence type="ECO:0000256" key="2">
    <source>
        <dbReference type="ARBA" id="ARBA00006801"/>
    </source>
</evidence>
<dbReference type="PANTHER" id="PTHR12549:SF11">
    <property type="entry name" value="LYSINE-SPECIFIC DEMETHYLASE JMJ25"/>
    <property type="match status" value="1"/>
</dbReference>
<dbReference type="EMBL" id="JADFTS010000003">
    <property type="protein sequence ID" value="KAF9613669.1"/>
    <property type="molecule type" value="Genomic_DNA"/>
</dbReference>
<dbReference type="InterPro" id="IPR003347">
    <property type="entry name" value="JmjC_dom"/>
</dbReference>
<dbReference type="Proteomes" id="UP000631114">
    <property type="component" value="Unassembled WGS sequence"/>
</dbReference>
<dbReference type="Pfam" id="PF02373">
    <property type="entry name" value="JmjC"/>
    <property type="match status" value="1"/>
</dbReference>
<comment type="similarity">
    <text evidence="2">Belongs to the JARID1 histone demethylase family.</text>
</comment>
<name>A0A835IBB3_9MAGN</name>
<dbReference type="GO" id="GO:0032454">
    <property type="term" value="F:histone H3K9 demethylase activity"/>
    <property type="evidence" value="ECO:0007669"/>
    <property type="project" value="InterPro"/>
</dbReference>